<evidence type="ECO:0000313" key="5">
    <source>
        <dbReference type="EMBL" id="BAM07029.1"/>
    </source>
</evidence>
<evidence type="ECO:0000256" key="3">
    <source>
        <dbReference type="ARBA" id="ARBA00022679"/>
    </source>
</evidence>
<keyword evidence="6" id="KW-1185">Reference proteome</keyword>
<evidence type="ECO:0000256" key="1">
    <source>
        <dbReference type="ARBA" id="ARBA00006739"/>
    </source>
</evidence>
<dbReference type="PANTHER" id="PTHR43179">
    <property type="entry name" value="RHAMNOSYLTRANSFERASE WBBL"/>
    <property type="match status" value="1"/>
</dbReference>
<dbReference type="InterPro" id="IPR029044">
    <property type="entry name" value="Nucleotide-diphossugar_trans"/>
</dbReference>
<dbReference type="Gene3D" id="3.90.550.10">
    <property type="entry name" value="Spore Coat Polysaccharide Biosynthesis Protein SpsA, Chain A"/>
    <property type="match status" value="1"/>
</dbReference>
<dbReference type="eggNOG" id="COG1216">
    <property type="taxonomic scope" value="Bacteria"/>
</dbReference>
<comment type="similarity">
    <text evidence="1">Belongs to the glycosyltransferase 2 family.</text>
</comment>
<evidence type="ECO:0000313" key="6">
    <source>
        <dbReference type="Proteomes" id="UP000007382"/>
    </source>
</evidence>
<dbReference type="HOGENOM" id="CLU_023845_4_1_0"/>
<keyword evidence="3 5" id="KW-0808">Transferase</keyword>
<dbReference type="InterPro" id="IPR001173">
    <property type="entry name" value="Glyco_trans_2-like"/>
</dbReference>
<dbReference type="KEGG" id="lfc:LFE_1346"/>
<proteinExistence type="inferred from homology"/>
<protein>
    <submittedName>
        <fullName evidence="5">Putative glycosyl transferase, group 2 family</fullName>
    </submittedName>
</protein>
<dbReference type="Proteomes" id="UP000007382">
    <property type="component" value="Chromosome"/>
</dbReference>
<dbReference type="CDD" id="cd04186">
    <property type="entry name" value="GT_2_like_c"/>
    <property type="match status" value="1"/>
</dbReference>
<sequence length="398" mass="46179">MLQNAEQETRIVFSQENPEFLNNVYIIILNYNNYKDSLECLESVFRLKYAKFTVIVCDNGSTDSSLEFLQRWAQGNFIPQFSGLGASFLAGNVVPKPIPYLFLDKDNLTQRTINQIEQFQLIFLDNGENIGFGAGNNAGIRLALTDPKLDYVWVLNNDTVVDPDSLIHLVRKMISDPLLGACGNTTLYYHDPEIIQALGGFSFIPWIGMSRQLGHLKKWRSFIHRKDLEEKIEQKMYWIQGASIFLKREFLEKIGLISEDYFLYSEEQDWGIRSSQIFRSGYASKSIVYHKEGRTTGSNSIRREKKSLFSEFYLTRSRIVFTKKHYPHFLPLICSVQLFLALMRLSKNQLGNALTIILCIIFTGKEKAKQIENEHPFEEFKDWIFSSKILELIMSRFF</sequence>
<dbReference type="Pfam" id="PF00535">
    <property type="entry name" value="Glycos_transf_2"/>
    <property type="match status" value="2"/>
</dbReference>
<feature type="domain" description="Glycosyltransferase 2-like" evidence="4">
    <location>
        <begin position="106"/>
        <end position="224"/>
    </location>
</feature>
<dbReference type="PATRIC" id="fig|1162668.3.peg.1587"/>
<reference evidence="5 6" key="1">
    <citation type="journal article" date="2012" name="J. Bacteriol.">
        <title>Complete Genome Sequence of Leptospirillum ferrooxidans Strain C2-3, Isolated from a Fresh Volcanic Ash Deposit on the Island of Miyake, Japan.</title>
        <authorList>
            <person name="Fujimura R."/>
            <person name="Sato Y."/>
            <person name="Nishizawa T."/>
            <person name="Oshima K."/>
            <person name="Kim S.-W."/>
            <person name="Hattori M."/>
            <person name="Kamijo T."/>
            <person name="Ohta H."/>
        </authorList>
    </citation>
    <scope>NUCLEOTIDE SEQUENCE [LARGE SCALE GENOMIC DNA]</scope>
    <source>
        <strain evidence="5 6">C2-3</strain>
    </source>
</reference>
<dbReference type="GO" id="GO:0016757">
    <property type="term" value="F:glycosyltransferase activity"/>
    <property type="evidence" value="ECO:0007669"/>
    <property type="project" value="UniProtKB-KW"/>
</dbReference>
<keyword evidence="2" id="KW-0328">Glycosyltransferase</keyword>
<dbReference type="PANTHER" id="PTHR43179:SF12">
    <property type="entry name" value="GALACTOFURANOSYLTRANSFERASE GLFT2"/>
    <property type="match status" value="1"/>
</dbReference>
<feature type="domain" description="Glycosyltransferase 2-like" evidence="4">
    <location>
        <begin position="26"/>
        <end position="74"/>
    </location>
</feature>
<accession>I0IP30</accession>
<dbReference type="EMBL" id="AP012342">
    <property type="protein sequence ID" value="BAM07029.1"/>
    <property type="molecule type" value="Genomic_DNA"/>
</dbReference>
<name>I0IP30_LEPFC</name>
<gene>
    <name evidence="5" type="ordered locus">LFE_1346</name>
</gene>
<evidence type="ECO:0000256" key="2">
    <source>
        <dbReference type="ARBA" id="ARBA00022676"/>
    </source>
</evidence>
<dbReference type="OrthoDB" id="9771846at2"/>
<dbReference type="AlphaFoldDB" id="I0IP30"/>
<dbReference type="RefSeq" id="WP_014449517.1">
    <property type="nucleotide sequence ID" value="NC_017094.1"/>
</dbReference>
<dbReference type="SUPFAM" id="SSF53448">
    <property type="entry name" value="Nucleotide-diphospho-sugar transferases"/>
    <property type="match status" value="1"/>
</dbReference>
<organism evidence="5 6">
    <name type="scientific">Leptospirillum ferrooxidans (strain C2-3)</name>
    <dbReference type="NCBI Taxonomy" id="1162668"/>
    <lineage>
        <taxon>Bacteria</taxon>
        <taxon>Pseudomonadati</taxon>
        <taxon>Nitrospirota</taxon>
        <taxon>Nitrospiria</taxon>
        <taxon>Nitrospirales</taxon>
        <taxon>Nitrospiraceae</taxon>
        <taxon>Leptospirillum</taxon>
    </lineage>
</organism>
<dbReference type="STRING" id="1162668.LFE_1346"/>
<evidence type="ECO:0000259" key="4">
    <source>
        <dbReference type="Pfam" id="PF00535"/>
    </source>
</evidence>
<reference evidence="6" key="2">
    <citation type="submission" date="2012-03" db="EMBL/GenBank/DDBJ databases">
        <title>The complete genome sequence of the pioneer microbe on fresh volcanic deposit, Leptospirillum ferrooxidans strain C2-3.</title>
        <authorList>
            <person name="Fujimura R."/>
            <person name="Sato Y."/>
            <person name="Nishizawa T."/>
            <person name="Nanba K."/>
            <person name="Oshima K."/>
            <person name="Hattori M."/>
            <person name="Kamijo T."/>
            <person name="Ohta H."/>
        </authorList>
    </citation>
    <scope>NUCLEOTIDE SEQUENCE [LARGE SCALE GENOMIC DNA]</scope>
    <source>
        <strain evidence="6">C2-3</strain>
    </source>
</reference>